<gene>
    <name evidence="2" type="ORF">GCM10009745_80260</name>
</gene>
<proteinExistence type="predicted"/>
<reference evidence="2 3" key="1">
    <citation type="journal article" date="2019" name="Int. J. Syst. Evol. Microbiol.">
        <title>The Global Catalogue of Microorganisms (GCM) 10K type strain sequencing project: providing services to taxonomists for standard genome sequencing and annotation.</title>
        <authorList>
            <consortium name="The Broad Institute Genomics Platform"/>
            <consortium name="The Broad Institute Genome Sequencing Center for Infectious Disease"/>
            <person name="Wu L."/>
            <person name="Ma J."/>
        </authorList>
    </citation>
    <scope>NUCLEOTIDE SEQUENCE [LARGE SCALE GENOMIC DNA]</scope>
    <source>
        <strain evidence="2 3">JCM 14307</strain>
    </source>
</reference>
<sequence>MNPGPQKAPSVFDAFFAEANVTQDEFAVLNLGQGALTLPFVVEEEILVPPSFARDVVAGSTMTVELVFAAAWEAVDPLARHGVTPALGAQVLAALGGNPQRADADPQRYLRLALSALEAFRGRGLPRHEGRAYLALGTALERCRRLPDALKAYERGRVLLEAADDGHGLRAAHARLALATSQIGLIEQSLLHAETGLRIGQGLAAPTAHTTRPAFGQIYITHTLHHRRTRALMRMGFFDDAESALADWQQEAGGGHEYYLLVLTGQLRLRQNRNNDAVNLFIRAIDSRFATLDTTTLPGRSYYLENSAKDIGEAMGAALSVERADLAVGMLAAMATRRPQRPQGPAPVALQSLDDEIHTLARTATRAVVAGDVGLLGVNEDRARILLEARDALLHGTRSATREPVTVADWTRTLPLAVGPGEIALAYLQSDDGGIILAVTNGIVLSRPTYLPTDQLRQFVALAHDECVRRTEPRTLHRLGEALLAPVADLLAGASRVFITAQDPLADFPFHAVPFHGRPLIAGMHVRSLPSLALLAAAEERPRRTPATGTDLRACAAVVRQPRYELLPELLNVRAEAEAVRGAFPDAITLYDDAATAQAVQDAIESCDVLHLAGHAAFNPTHPNMARILLADRPLFAFEVATATKAPHLVNLSGCRAAAERRNLGGEGEGLAASFLAAGAETVVAPLWPVRDDAALAFNSVLYRELASPGAAVDTAVRNAQLALLADPNFSHPGLWGAFTTLGAVREAQTSTNIAEAGEA</sequence>
<dbReference type="Gene3D" id="1.25.40.10">
    <property type="entry name" value="Tetratricopeptide repeat domain"/>
    <property type="match status" value="1"/>
</dbReference>
<dbReference type="Pfam" id="PF12770">
    <property type="entry name" value="CHAT"/>
    <property type="match status" value="1"/>
</dbReference>
<evidence type="ECO:0000259" key="1">
    <source>
        <dbReference type="Pfam" id="PF12770"/>
    </source>
</evidence>
<dbReference type="EMBL" id="BAAANF010000031">
    <property type="protein sequence ID" value="GAA1719237.1"/>
    <property type="molecule type" value="Genomic_DNA"/>
</dbReference>
<evidence type="ECO:0000313" key="3">
    <source>
        <dbReference type="Proteomes" id="UP001500280"/>
    </source>
</evidence>
<dbReference type="PANTHER" id="PTHR10098">
    <property type="entry name" value="RAPSYN-RELATED"/>
    <property type="match status" value="1"/>
</dbReference>
<keyword evidence="3" id="KW-1185">Reference proteome</keyword>
<dbReference type="PANTHER" id="PTHR10098:SF108">
    <property type="entry name" value="TETRATRICOPEPTIDE REPEAT PROTEIN 28"/>
    <property type="match status" value="1"/>
</dbReference>
<accession>A0ABN2J6V5</accession>
<dbReference type="SUPFAM" id="SSF48452">
    <property type="entry name" value="TPR-like"/>
    <property type="match status" value="1"/>
</dbReference>
<name>A0ABN2J6V5_9ACTN</name>
<protein>
    <recommendedName>
        <fullName evidence="1">CHAT domain-containing protein</fullName>
    </recommendedName>
</protein>
<feature type="domain" description="CHAT" evidence="1">
    <location>
        <begin position="474"/>
        <end position="743"/>
    </location>
</feature>
<dbReference type="InterPro" id="IPR024983">
    <property type="entry name" value="CHAT_dom"/>
</dbReference>
<organism evidence="2 3">
    <name type="scientific">Kribbella yunnanensis</name>
    <dbReference type="NCBI Taxonomy" id="190194"/>
    <lineage>
        <taxon>Bacteria</taxon>
        <taxon>Bacillati</taxon>
        <taxon>Actinomycetota</taxon>
        <taxon>Actinomycetes</taxon>
        <taxon>Propionibacteriales</taxon>
        <taxon>Kribbellaceae</taxon>
        <taxon>Kribbella</taxon>
    </lineage>
</organism>
<evidence type="ECO:0000313" key="2">
    <source>
        <dbReference type="EMBL" id="GAA1719237.1"/>
    </source>
</evidence>
<dbReference type="RefSeq" id="WP_344164932.1">
    <property type="nucleotide sequence ID" value="NZ_BAAANF010000031.1"/>
</dbReference>
<dbReference type="Proteomes" id="UP001500280">
    <property type="component" value="Unassembled WGS sequence"/>
</dbReference>
<dbReference type="InterPro" id="IPR011990">
    <property type="entry name" value="TPR-like_helical_dom_sf"/>
</dbReference>
<comment type="caution">
    <text evidence="2">The sequence shown here is derived from an EMBL/GenBank/DDBJ whole genome shotgun (WGS) entry which is preliminary data.</text>
</comment>